<evidence type="ECO:0000313" key="2">
    <source>
        <dbReference type="Proteomes" id="UP000182680"/>
    </source>
</evidence>
<gene>
    <name evidence="1" type="ORF">SAMN02910291_02881</name>
</gene>
<dbReference type="EMBL" id="FPIW01000105">
    <property type="protein sequence ID" value="SFW74610.1"/>
    <property type="molecule type" value="Genomic_DNA"/>
</dbReference>
<dbReference type="Proteomes" id="UP000182680">
    <property type="component" value="Unassembled WGS sequence"/>
</dbReference>
<proteinExistence type="predicted"/>
<protein>
    <submittedName>
        <fullName evidence="1">Uncharacterized conserved protein YeaO, DUF488 family</fullName>
    </submittedName>
</protein>
<dbReference type="InterPro" id="IPR052552">
    <property type="entry name" value="YeaO-like"/>
</dbReference>
<dbReference type="PANTHER" id="PTHR36849">
    <property type="entry name" value="CYTOPLASMIC PROTEIN-RELATED"/>
    <property type="match status" value="1"/>
</dbReference>
<sequence length="126" mass="14385">MSIILHRVYEHCLPDADVRILVDRIWPRGIAKAAASWDVWLKDIAPSSELRKWFAHDRGKWNEFQKRYTAELDASGAPLVRLRELLAAHGTAVFLYAAKDQNCNNAVALKNYLESRPQRHAVPAHS</sequence>
<evidence type="ECO:0000313" key="1">
    <source>
        <dbReference type="EMBL" id="SFW74610.1"/>
    </source>
</evidence>
<organism evidence="1 2">
    <name type="scientific">Desulfovibrio desulfuricans</name>
    <dbReference type="NCBI Taxonomy" id="876"/>
    <lineage>
        <taxon>Bacteria</taxon>
        <taxon>Pseudomonadati</taxon>
        <taxon>Thermodesulfobacteriota</taxon>
        <taxon>Desulfovibrionia</taxon>
        <taxon>Desulfovibrionales</taxon>
        <taxon>Desulfovibrionaceae</taxon>
        <taxon>Desulfovibrio</taxon>
    </lineage>
</organism>
<name>A0AA94HWB4_DESDE</name>
<comment type="caution">
    <text evidence="1">The sequence shown here is derived from an EMBL/GenBank/DDBJ whole genome shotgun (WGS) entry which is preliminary data.</text>
</comment>
<dbReference type="PANTHER" id="PTHR36849:SF1">
    <property type="entry name" value="CYTOPLASMIC PROTEIN"/>
    <property type="match status" value="1"/>
</dbReference>
<dbReference type="RefSeq" id="WP_072312601.1">
    <property type="nucleotide sequence ID" value="NZ_FPIW01000105.1"/>
</dbReference>
<dbReference type="Pfam" id="PF22752">
    <property type="entry name" value="DUF488-N3i"/>
    <property type="match status" value="1"/>
</dbReference>
<dbReference type="AlphaFoldDB" id="A0AA94HWB4"/>
<accession>A0AA94HWB4</accession>
<reference evidence="2" key="1">
    <citation type="submission" date="2016-11" db="EMBL/GenBank/DDBJ databases">
        <authorList>
            <person name="Jaros S."/>
            <person name="Januszkiewicz K."/>
            <person name="Wedrychowicz H."/>
        </authorList>
    </citation>
    <scope>NUCLEOTIDE SEQUENCE [LARGE SCALE GENOMIC DNA]</scope>
    <source>
        <strain evidence="2">DSM 7057</strain>
    </source>
</reference>